<reference evidence="2" key="1">
    <citation type="journal article" date="2019" name="Int. J. Syst. Evol. Microbiol.">
        <title>The Global Catalogue of Microorganisms (GCM) 10K type strain sequencing project: providing services to taxonomists for standard genome sequencing and annotation.</title>
        <authorList>
            <consortium name="The Broad Institute Genomics Platform"/>
            <consortium name="The Broad Institute Genome Sequencing Center for Infectious Disease"/>
            <person name="Wu L."/>
            <person name="Ma J."/>
        </authorList>
    </citation>
    <scope>NUCLEOTIDE SEQUENCE [LARGE SCALE GENOMIC DNA]</scope>
    <source>
        <strain evidence="2">CCUG 37865</strain>
    </source>
</reference>
<dbReference type="EMBL" id="JBHSDT010000008">
    <property type="protein sequence ID" value="MFC4404110.1"/>
    <property type="molecule type" value="Genomic_DNA"/>
</dbReference>
<comment type="caution">
    <text evidence="1">The sequence shown here is derived from an EMBL/GenBank/DDBJ whole genome shotgun (WGS) entry which is preliminary data.</text>
</comment>
<name>A0ABV8WXD0_9BACI</name>
<dbReference type="Proteomes" id="UP001595882">
    <property type="component" value="Unassembled WGS sequence"/>
</dbReference>
<proteinExistence type="predicted"/>
<sequence>MIPLIEYVDFIILSQLVINGIAVIPVCESGTDMSIFYEPVNYAGNTVKIRHFTRKK</sequence>
<gene>
    <name evidence="1" type="ORF">ACFOY7_13635</name>
</gene>
<keyword evidence="2" id="KW-1185">Reference proteome</keyword>
<evidence type="ECO:0000313" key="2">
    <source>
        <dbReference type="Proteomes" id="UP001595882"/>
    </source>
</evidence>
<evidence type="ECO:0000313" key="1">
    <source>
        <dbReference type="EMBL" id="MFC4404110.1"/>
    </source>
</evidence>
<accession>A0ABV8WXD0</accession>
<organism evidence="1 2">
    <name type="scientific">Gracilibacillus xinjiangensis</name>
    <dbReference type="NCBI Taxonomy" id="1193282"/>
    <lineage>
        <taxon>Bacteria</taxon>
        <taxon>Bacillati</taxon>
        <taxon>Bacillota</taxon>
        <taxon>Bacilli</taxon>
        <taxon>Bacillales</taxon>
        <taxon>Bacillaceae</taxon>
        <taxon>Gracilibacillus</taxon>
    </lineage>
</organism>
<protein>
    <submittedName>
        <fullName evidence="1">Uncharacterized protein</fullName>
    </submittedName>
</protein>
<dbReference type="RefSeq" id="WP_390252648.1">
    <property type="nucleotide sequence ID" value="NZ_JBHSDT010000008.1"/>
</dbReference>